<accession>E0R960</accession>
<evidence type="ECO:0000313" key="1">
    <source>
        <dbReference type="EMBL" id="ADM33456.1"/>
    </source>
</evidence>
<proteinExistence type="evidence at transcript level"/>
<name>E0R960_DROME</name>
<sequence>MIPTDDAIAILFERRLPADMDRSGVQRRGLHILRIAGHILLGAQNDGMRPRPIPDGGAGQHPDLVLCPALQLVQHNAGHIEGHGGGLVVFATHLHEEHLIVYDPAVRSLDGRRQPAEGYGRRAGGYGGDISRRSTWYILLGAHRNGRGGGPLATLRPCSQPDVVEGIGVESVQGIRLRVGNALVMGLIGVCVIPVELVVHDILAGMRRLGPLQCDCGLADIGCPEIARLRWHTLLGLHLDRRGHWTGSHRCVGLNPDRVDGVGRQLRDCGQFAIVDHLGVPRRLRLIRIGRVVHLVAGHLSIGRLWWFPSNNHRGRAQRAHLDITWCTFHFCLTGGTCRWCRGRSASNIVHGYHVELVLRVGTQGTDHIVHGDDAAYLAEGLVGVLRLVLDHVILQVLGTLVRPLQTHRSGGHLGDLHIGGCGGQRLHFNHRNGIDLAQSGGRYASVVGALLDIDQLQDISSDWHLILGCKIFRALHPLDMRHG</sequence>
<gene>
    <name evidence="1" type="primary">Lar-RA</name>
</gene>
<protein>
    <submittedName>
        <fullName evidence="1">RT09868p</fullName>
    </submittedName>
</protein>
<dbReference type="AlphaFoldDB" id="E0R960"/>
<dbReference type="EMBL" id="BT125628">
    <property type="protein sequence ID" value="ADM33456.1"/>
    <property type="molecule type" value="mRNA"/>
</dbReference>
<organism evidence="1">
    <name type="scientific">Drosophila melanogaster</name>
    <name type="common">Fruit fly</name>
    <dbReference type="NCBI Taxonomy" id="7227"/>
    <lineage>
        <taxon>Eukaryota</taxon>
        <taxon>Metazoa</taxon>
        <taxon>Ecdysozoa</taxon>
        <taxon>Arthropoda</taxon>
        <taxon>Hexapoda</taxon>
        <taxon>Insecta</taxon>
        <taxon>Pterygota</taxon>
        <taxon>Neoptera</taxon>
        <taxon>Endopterygota</taxon>
        <taxon>Diptera</taxon>
        <taxon>Brachycera</taxon>
        <taxon>Muscomorpha</taxon>
        <taxon>Ephydroidea</taxon>
        <taxon>Drosophilidae</taxon>
        <taxon>Drosophila</taxon>
        <taxon>Sophophora</taxon>
    </lineage>
</organism>
<reference evidence="1" key="1">
    <citation type="submission" date="2010-08" db="EMBL/GenBank/DDBJ databases">
        <authorList>
            <person name="Carlson J."/>
            <person name="Booth B."/>
            <person name="Frise E."/>
            <person name="Park S."/>
            <person name="Wan K."/>
            <person name="Yu C."/>
            <person name="Celniker S."/>
        </authorList>
    </citation>
    <scope>NUCLEOTIDE SEQUENCE</scope>
</reference>